<feature type="transmembrane region" description="Helical" evidence="1">
    <location>
        <begin position="144"/>
        <end position="164"/>
    </location>
</feature>
<proteinExistence type="predicted"/>
<dbReference type="HOGENOM" id="CLU_1599992_0_0_10"/>
<dbReference type="AlphaFoldDB" id="G0J369"/>
<evidence type="ECO:0000313" key="3">
    <source>
        <dbReference type="Proteomes" id="UP000001635"/>
    </source>
</evidence>
<keyword evidence="1" id="KW-0472">Membrane</keyword>
<keyword evidence="1" id="KW-1133">Transmembrane helix</keyword>
<dbReference type="EMBL" id="CP002955">
    <property type="protein sequence ID" value="AEL24010.1"/>
    <property type="molecule type" value="Genomic_DNA"/>
</dbReference>
<sequence>MKPILPYFILISLSALSIIGCKAPEIITNTITKDSVIYREVPKYIEVPGSEVQAPPINLDSLKNLIQKGIKPEVINRTMVYTDTSGNVNLRLILDQMGNLTAVCETQQQRIQYLESQVEYFKSLSTQKEVINEKTFWQKFEEKAAVVISTLVVSAIVFFLFKLLKR</sequence>
<evidence type="ECO:0000256" key="1">
    <source>
        <dbReference type="SAM" id="Phobius"/>
    </source>
</evidence>
<dbReference type="PROSITE" id="PS51257">
    <property type="entry name" value="PROKAR_LIPOPROTEIN"/>
    <property type="match status" value="1"/>
</dbReference>
<protein>
    <recommendedName>
        <fullName evidence="4">Lipoprotein</fullName>
    </recommendedName>
</protein>
<dbReference type="OrthoDB" id="840320at2"/>
<accession>G0J369</accession>
<gene>
    <name evidence="2" type="ordered locus">Cycma_0228</name>
</gene>
<evidence type="ECO:0008006" key="4">
    <source>
        <dbReference type="Google" id="ProtNLM"/>
    </source>
</evidence>
<reference evidence="3" key="1">
    <citation type="submission" date="2011-07" db="EMBL/GenBank/DDBJ databases">
        <title>The complete genome of Cyclobacterium marinum DSM 745.</title>
        <authorList>
            <person name="Lucas S."/>
            <person name="Han J."/>
            <person name="Lapidus A."/>
            <person name="Bruce D."/>
            <person name="Goodwin L."/>
            <person name="Pitluck S."/>
            <person name="Peters L."/>
            <person name="Kyrpides N."/>
            <person name="Mavromatis K."/>
            <person name="Ivanova N."/>
            <person name="Ovchinnikova G."/>
            <person name="Chertkov O."/>
            <person name="Detter J.C."/>
            <person name="Tapia R."/>
            <person name="Han C."/>
            <person name="Land M."/>
            <person name="Hauser L."/>
            <person name="Markowitz V."/>
            <person name="Cheng J.-F."/>
            <person name="Hugenholtz P."/>
            <person name="Woyke T."/>
            <person name="Wu D."/>
            <person name="Tindall B."/>
            <person name="Schuetze A."/>
            <person name="Brambilla E."/>
            <person name="Klenk H.-P."/>
            <person name="Eisen J.A."/>
        </authorList>
    </citation>
    <scope>NUCLEOTIDE SEQUENCE [LARGE SCALE GENOMIC DNA]</scope>
    <source>
        <strain evidence="3">ATCC 25205 / DSM 745 / LMG 13164 / NCIMB 1802</strain>
    </source>
</reference>
<dbReference type="Proteomes" id="UP000001635">
    <property type="component" value="Chromosome"/>
</dbReference>
<organism evidence="2 3">
    <name type="scientific">Cyclobacterium marinum (strain ATCC 25205 / DSM 745 / LMG 13164 / NCIMB 1802)</name>
    <name type="common">Flectobacillus marinus</name>
    <dbReference type="NCBI Taxonomy" id="880070"/>
    <lineage>
        <taxon>Bacteria</taxon>
        <taxon>Pseudomonadati</taxon>
        <taxon>Bacteroidota</taxon>
        <taxon>Cytophagia</taxon>
        <taxon>Cytophagales</taxon>
        <taxon>Cyclobacteriaceae</taxon>
        <taxon>Cyclobacterium</taxon>
    </lineage>
</organism>
<evidence type="ECO:0000313" key="2">
    <source>
        <dbReference type="EMBL" id="AEL24010.1"/>
    </source>
</evidence>
<dbReference type="KEGG" id="cmr:Cycma_0228"/>
<keyword evidence="1" id="KW-0812">Transmembrane</keyword>
<name>G0J369_CYCMS</name>
<keyword evidence="3" id="KW-1185">Reference proteome</keyword>
<dbReference type="STRING" id="880070.Cycma_0228"/>
<dbReference type="RefSeq" id="WP_014018309.1">
    <property type="nucleotide sequence ID" value="NC_015914.1"/>
</dbReference>